<proteinExistence type="predicted"/>
<feature type="repeat" description="ANK" evidence="1">
    <location>
        <begin position="328"/>
        <end position="360"/>
    </location>
</feature>
<protein>
    <submittedName>
        <fullName evidence="4">Ankyrin repeat and death domain-containing protein 1B isoform X1</fullName>
    </submittedName>
</protein>
<dbReference type="PANTHER" id="PTHR24125">
    <property type="entry name" value="ANKYRIN REPEAT AND DEATH DOMAIN-CONTAINING PROTEIN"/>
    <property type="match status" value="1"/>
</dbReference>
<feature type="repeat" description="ANK" evidence="1">
    <location>
        <begin position="229"/>
        <end position="251"/>
    </location>
</feature>
<dbReference type="AlphaFoldDB" id="A0A6P7J2I5"/>
<dbReference type="RefSeq" id="XP_028271007.1">
    <property type="nucleotide sequence ID" value="XM_028415206.1"/>
</dbReference>
<evidence type="ECO:0000259" key="2">
    <source>
        <dbReference type="PROSITE" id="PS50017"/>
    </source>
</evidence>
<dbReference type="Gene3D" id="1.10.533.10">
    <property type="entry name" value="Death Domain, Fas"/>
    <property type="match status" value="1"/>
</dbReference>
<keyword evidence="1" id="KW-0040">ANK repeat</keyword>
<accession>A0A6P7J2I5</accession>
<dbReference type="OrthoDB" id="448455at2759"/>
<feature type="domain" description="Death" evidence="2">
    <location>
        <begin position="469"/>
        <end position="543"/>
    </location>
</feature>
<dbReference type="SUPFAM" id="SSF47986">
    <property type="entry name" value="DEATH domain"/>
    <property type="match status" value="1"/>
</dbReference>
<gene>
    <name evidence="4" type="primary">ankdd1b</name>
</gene>
<dbReference type="InterPro" id="IPR002110">
    <property type="entry name" value="Ankyrin_rpt"/>
</dbReference>
<dbReference type="InterPro" id="IPR011029">
    <property type="entry name" value="DEATH-like_dom_sf"/>
</dbReference>
<dbReference type="InterPro" id="IPR000488">
    <property type="entry name" value="Death_dom"/>
</dbReference>
<keyword evidence="3" id="KW-1185">Reference proteome</keyword>
<dbReference type="SMART" id="SM00248">
    <property type="entry name" value="ANK"/>
    <property type="match status" value="10"/>
</dbReference>
<dbReference type="InterPro" id="IPR036770">
    <property type="entry name" value="Ankyrin_rpt-contain_sf"/>
</dbReference>
<dbReference type="InParanoid" id="A0A6P7J2I5"/>
<evidence type="ECO:0000256" key="1">
    <source>
        <dbReference type="PROSITE-ProRule" id="PRU00023"/>
    </source>
</evidence>
<evidence type="ECO:0000313" key="4">
    <source>
        <dbReference type="RefSeq" id="XP_028271007.1"/>
    </source>
</evidence>
<dbReference type="PRINTS" id="PR01415">
    <property type="entry name" value="ANKYRIN"/>
</dbReference>
<feature type="repeat" description="ANK" evidence="1">
    <location>
        <begin position="262"/>
        <end position="294"/>
    </location>
</feature>
<dbReference type="PROSITE" id="PS50017">
    <property type="entry name" value="DEATH_DOMAIN"/>
    <property type="match status" value="1"/>
</dbReference>
<feature type="repeat" description="ANK" evidence="1">
    <location>
        <begin position="92"/>
        <end position="124"/>
    </location>
</feature>
<dbReference type="GO" id="GO:0007165">
    <property type="term" value="P:signal transduction"/>
    <property type="evidence" value="ECO:0007669"/>
    <property type="project" value="InterPro"/>
</dbReference>
<reference evidence="4" key="1">
    <citation type="submission" date="2025-08" db="UniProtKB">
        <authorList>
            <consortium name="RefSeq"/>
        </authorList>
    </citation>
    <scope>IDENTIFICATION</scope>
</reference>
<dbReference type="CTD" id="728780"/>
<dbReference type="Pfam" id="PF00023">
    <property type="entry name" value="Ank"/>
    <property type="match status" value="1"/>
</dbReference>
<dbReference type="Gene3D" id="1.25.40.20">
    <property type="entry name" value="Ankyrin repeat-containing domain"/>
    <property type="match status" value="2"/>
</dbReference>
<dbReference type="GeneID" id="114441986"/>
<organism evidence="3 4">
    <name type="scientific">Parambassis ranga</name>
    <name type="common">Indian glassy fish</name>
    <dbReference type="NCBI Taxonomy" id="210632"/>
    <lineage>
        <taxon>Eukaryota</taxon>
        <taxon>Metazoa</taxon>
        <taxon>Chordata</taxon>
        <taxon>Craniata</taxon>
        <taxon>Vertebrata</taxon>
        <taxon>Euteleostomi</taxon>
        <taxon>Actinopterygii</taxon>
        <taxon>Neopterygii</taxon>
        <taxon>Teleostei</taxon>
        <taxon>Neoteleostei</taxon>
        <taxon>Acanthomorphata</taxon>
        <taxon>Ovalentaria</taxon>
        <taxon>Ambassidae</taxon>
        <taxon>Parambassis</taxon>
    </lineage>
</organism>
<dbReference type="PANTHER" id="PTHR24125:SF1">
    <property type="entry name" value="ANKYRIN REPEAT AND DEATH DOMAIN-CONTAINING PROTEIN 1B"/>
    <property type="match status" value="1"/>
</dbReference>
<name>A0A6P7J2I5_9TELE</name>
<dbReference type="InterPro" id="IPR052457">
    <property type="entry name" value="Ankyrin-DD_containing_protein"/>
</dbReference>
<dbReference type="CDD" id="cd01670">
    <property type="entry name" value="Death"/>
    <property type="match status" value="1"/>
</dbReference>
<sequence length="554" mass="62787">MDRRVLALRTTMKKNLTKENLDPRKWMRQEVVEGFADFIPNKDSDKETDNSFDDKEMLLEVEKQFMEAAKTNDVETMKSLGRGLNANAKNVHHRTALHYAVAGKNKEAVQLLLQRRVKVDQKDKYGVTPIHLAAWFGSLDILKLLVQVGAEQKVENEEGLNILHCAAVNNHTEIVEYIINDLQMKELDKDDQSGNRAFALAAEHGCVDMLKMLMDPYNMATMKPNKVCRGDTPLHLAARNGHLDALQLLLQSFDTRDEVNMDGETALYQAAANGEEESVLALLEAGCEPNILTTAKCSALHPVAKRGNRSLVHLLLEYKAHTDFQNQHLEAPLHLAVKNSHVPVIHCLLQAGCNTNITNKRSQTAMHLAAEIARIEVVEMLLKAGLDLTLRDRQGKTALGVAARANEVIIVDMIIKAERYYAWRKTNPELNESVHSEYPLTFKLDHRHETKQMRLMAWRLAYELLKAGDWKRLAEHWGFTKEQVSAIEEQWTGQHSYREHGNRMLLIWLHGEELAQRSLAKELYQGLILTGNRKAADKIRMDTESTSSKSCCIS</sequence>
<feature type="repeat" description="ANK" evidence="1">
    <location>
        <begin position="361"/>
        <end position="393"/>
    </location>
</feature>
<dbReference type="Pfam" id="PF12796">
    <property type="entry name" value="Ank_2"/>
    <property type="match status" value="3"/>
</dbReference>
<dbReference type="PROSITE" id="PS50088">
    <property type="entry name" value="ANK_REPEAT"/>
    <property type="match status" value="6"/>
</dbReference>
<dbReference type="Pfam" id="PF00531">
    <property type="entry name" value="Death"/>
    <property type="match status" value="1"/>
</dbReference>
<dbReference type="PROSITE" id="PS50297">
    <property type="entry name" value="ANK_REP_REGION"/>
    <property type="match status" value="6"/>
</dbReference>
<evidence type="ECO:0000313" key="3">
    <source>
        <dbReference type="Proteomes" id="UP000515145"/>
    </source>
</evidence>
<dbReference type="Proteomes" id="UP000515145">
    <property type="component" value="Chromosome 9"/>
</dbReference>
<dbReference type="SUPFAM" id="SSF48403">
    <property type="entry name" value="Ankyrin repeat"/>
    <property type="match status" value="1"/>
</dbReference>
<feature type="repeat" description="ANK" evidence="1">
    <location>
        <begin position="125"/>
        <end position="157"/>
    </location>
</feature>